<dbReference type="GO" id="GO:0043041">
    <property type="term" value="P:amino acid activation for nonribosomal peptide biosynthetic process"/>
    <property type="evidence" value="ECO:0007669"/>
    <property type="project" value="TreeGrafter"/>
</dbReference>
<dbReference type="Gene3D" id="3.30.559.30">
    <property type="entry name" value="Nonribosomal peptide synthetase, condensation domain"/>
    <property type="match status" value="1"/>
</dbReference>
<dbReference type="Proteomes" id="UP000675781">
    <property type="component" value="Unassembled WGS sequence"/>
</dbReference>
<dbReference type="Pfam" id="PF00668">
    <property type="entry name" value="Condensation"/>
    <property type="match status" value="1"/>
</dbReference>
<dbReference type="AlphaFoldDB" id="A0A941IQ07"/>
<dbReference type="PANTHER" id="PTHR45527:SF1">
    <property type="entry name" value="FATTY ACID SYNTHASE"/>
    <property type="match status" value="1"/>
</dbReference>
<dbReference type="RefSeq" id="WP_212530201.1">
    <property type="nucleotide sequence ID" value="NZ_JAGSOG010000106.1"/>
</dbReference>
<sequence length="449" mass="50022">MTGRDSSPTPDRYPLASQQQDPDHVIRSSKHTFSSALRIKGELRLDALKGALDDVVERHGALRTRINYGETDEGEGYQEVLPPLPVPFTVHDIPVVPGRSRDEIAVDVHLGLCDELIDFSVTPSLRAALYRFDDHDAVLTLITHHLFGDNWSSGVLRRDLAACYNARVSGTPHALPTPFQYHEYASRQRGFLRSEKADTVRRYWTDTLSDTGMYAMPADRPSGPDGLKSPSAVWDFLIDPDDSAKIRAGAGLNRCTAYHVFLAAAVVLAEKIRGSSDVTLLTVNNGRNSKDFQDSVGFFSSMVPLRLEFGTCKTFREIMLLARKSSMDAQRNLMTLEDIIPLVPDLMKPFGDPQSMPFAFNYARPPMASADIQFADSVEPVILPDEAPAMYHRGACMWGLTMLPAGEFRCVVEYEPDMVDADTVDRWGSDFVNLVLAIANTPDRPWRDR</sequence>
<keyword evidence="4" id="KW-1185">Reference proteome</keyword>
<proteinExistence type="predicted"/>
<name>A0A941IQ07_9ACTN</name>
<dbReference type="GO" id="GO:0008610">
    <property type="term" value="P:lipid biosynthetic process"/>
    <property type="evidence" value="ECO:0007669"/>
    <property type="project" value="UniProtKB-ARBA"/>
</dbReference>
<feature type="region of interest" description="Disordered" evidence="1">
    <location>
        <begin position="1"/>
        <end position="26"/>
    </location>
</feature>
<feature type="domain" description="Condensation" evidence="2">
    <location>
        <begin position="30"/>
        <end position="447"/>
    </location>
</feature>
<dbReference type="InterPro" id="IPR001242">
    <property type="entry name" value="Condensation_dom"/>
</dbReference>
<protein>
    <recommendedName>
        <fullName evidence="2">Condensation domain-containing protein</fullName>
    </recommendedName>
</protein>
<dbReference type="SUPFAM" id="SSF52777">
    <property type="entry name" value="CoA-dependent acyltransferases"/>
    <property type="match status" value="2"/>
</dbReference>
<dbReference type="GO" id="GO:0003824">
    <property type="term" value="F:catalytic activity"/>
    <property type="evidence" value="ECO:0007669"/>
    <property type="project" value="InterPro"/>
</dbReference>
<dbReference type="InterPro" id="IPR023213">
    <property type="entry name" value="CAT-like_dom_sf"/>
</dbReference>
<evidence type="ECO:0000256" key="1">
    <source>
        <dbReference type="SAM" id="MobiDB-lite"/>
    </source>
</evidence>
<dbReference type="PANTHER" id="PTHR45527">
    <property type="entry name" value="NONRIBOSOMAL PEPTIDE SYNTHETASE"/>
    <property type="match status" value="1"/>
</dbReference>
<organism evidence="3 4">
    <name type="scientific">Actinospica durhamensis</name>
    <dbReference type="NCBI Taxonomy" id="1508375"/>
    <lineage>
        <taxon>Bacteria</taxon>
        <taxon>Bacillati</taxon>
        <taxon>Actinomycetota</taxon>
        <taxon>Actinomycetes</taxon>
        <taxon>Catenulisporales</taxon>
        <taxon>Actinospicaceae</taxon>
        <taxon>Actinospica</taxon>
    </lineage>
</organism>
<comment type="caution">
    <text evidence="3">The sequence shown here is derived from an EMBL/GenBank/DDBJ whole genome shotgun (WGS) entry which is preliminary data.</text>
</comment>
<evidence type="ECO:0000313" key="3">
    <source>
        <dbReference type="EMBL" id="MBR7835709.1"/>
    </source>
</evidence>
<evidence type="ECO:0000313" key="4">
    <source>
        <dbReference type="Proteomes" id="UP000675781"/>
    </source>
</evidence>
<dbReference type="GO" id="GO:0031177">
    <property type="term" value="F:phosphopantetheine binding"/>
    <property type="evidence" value="ECO:0007669"/>
    <property type="project" value="TreeGrafter"/>
</dbReference>
<gene>
    <name evidence="3" type="ORF">KDL01_20705</name>
</gene>
<reference evidence="3" key="1">
    <citation type="submission" date="2021-04" db="EMBL/GenBank/DDBJ databases">
        <title>Genome based classification of Actinospica acidithermotolerans sp. nov., an actinobacterium isolated from an Indonesian hot spring.</title>
        <authorList>
            <person name="Kusuma A.B."/>
            <person name="Putra K.E."/>
            <person name="Nafisah S."/>
            <person name="Loh J."/>
            <person name="Nouioui I."/>
            <person name="Goodfellow M."/>
        </authorList>
    </citation>
    <scope>NUCLEOTIDE SEQUENCE</scope>
    <source>
        <strain evidence="3">CSCA 57</strain>
    </source>
</reference>
<dbReference type="Gene3D" id="3.30.559.10">
    <property type="entry name" value="Chloramphenicol acetyltransferase-like domain"/>
    <property type="match status" value="1"/>
</dbReference>
<dbReference type="GO" id="GO:0044550">
    <property type="term" value="P:secondary metabolite biosynthetic process"/>
    <property type="evidence" value="ECO:0007669"/>
    <property type="project" value="TreeGrafter"/>
</dbReference>
<dbReference type="EMBL" id="JAGSOG010000106">
    <property type="protein sequence ID" value="MBR7835709.1"/>
    <property type="molecule type" value="Genomic_DNA"/>
</dbReference>
<dbReference type="GO" id="GO:0005737">
    <property type="term" value="C:cytoplasm"/>
    <property type="evidence" value="ECO:0007669"/>
    <property type="project" value="TreeGrafter"/>
</dbReference>
<accession>A0A941IQ07</accession>
<evidence type="ECO:0000259" key="2">
    <source>
        <dbReference type="Pfam" id="PF00668"/>
    </source>
</evidence>